<name>A0A0F9QMN6_9ZZZZ</name>
<dbReference type="AlphaFoldDB" id="A0A0F9QMN6"/>
<organism evidence="1">
    <name type="scientific">marine sediment metagenome</name>
    <dbReference type="NCBI Taxonomy" id="412755"/>
    <lineage>
        <taxon>unclassified sequences</taxon>
        <taxon>metagenomes</taxon>
        <taxon>ecological metagenomes</taxon>
    </lineage>
</organism>
<protein>
    <submittedName>
        <fullName evidence="1">Uncharacterized protein</fullName>
    </submittedName>
</protein>
<sequence>MKKIKFSNEYNKFFGAEKGELLKLLQVFVLNFKDLSKSFIEYDTITSKGTKYDLPRGKLIALLFYVPRMSSSFTTVRRWTSQKEKYYRASMGEAFKMEIMK</sequence>
<proteinExistence type="predicted"/>
<gene>
    <name evidence="1" type="ORF">LCGC14_0700110</name>
</gene>
<reference evidence="1" key="1">
    <citation type="journal article" date="2015" name="Nature">
        <title>Complex archaea that bridge the gap between prokaryotes and eukaryotes.</title>
        <authorList>
            <person name="Spang A."/>
            <person name="Saw J.H."/>
            <person name="Jorgensen S.L."/>
            <person name="Zaremba-Niedzwiedzka K."/>
            <person name="Martijn J."/>
            <person name="Lind A.E."/>
            <person name="van Eijk R."/>
            <person name="Schleper C."/>
            <person name="Guy L."/>
            <person name="Ettema T.J."/>
        </authorList>
    </citation>
    <scope>NUCLEOTIDE SEQUENCE</scope>
</reference>
<accession>A0A0F9QMN6</accession>
<dbReference type="EMBL" id="LAZR01001492">
    <property type="protein sequence ID" value="KKN43729.1"/>
    <property type="molecule type" value="Genomic_DNA"/>
</dbReference>
<evidence type="ECO:0000313" key="1">
    <source>
        <dbReference type="EMBL" id="KKN43729.1"/>
    </source>
</evidence>
<comment type="caution">
    <text evidence="1">The sequence shown here is derived from an EMBL/GenBank/DDBJ whole genome shotgun (WGS) entry which is preliminary data.</text>
</comment>